<evidence type="ECO:0000313" key="1">
    <source>
        <dbReference type="EMBL" id="CAE2318986.1"/>
    </source>
</evidence>
<sequence>MTSAESVPLYFTLEQAEMEQRIAKLFKRPDSSPSHKEAEVENPETLSGYVNTLMELHGEKGMNTEEVIRRLLTTEEHERALMQLFILLKKEAPNGVTKDTMKNFASRILKTYKDEVPAPRNSRSIATQCCREQRRSDGETYTMNQTWPQVRPYDLHMPNVTATSALLFKKPVDCPTGGGKRPRVDPHTLLQPISRLCIGDKVVFVQYTTSFFFGCDSVKTQADSFPLTANGLNISNNYFDVSPYSQAVSKRACKFHGCIFYDTERNSFHLLSYGSSGIQIFKGTNSELVFDDSAELENGDVIEMLGVKISFQIVDL</sequence>
<reference evidence="1" key="1">
    <citation type="submission" date="2021-01" db="EMBL/GenBank/DDBJ databases">
        <authorList>
            <person name="Corre E."/>
            <person name="Pelletier E."/>
            <person name="Niang G."/>
            <person name="Scheremetjew M."/>
            <person name="Finn R."/>
            <person name="Kale V."/>
            <person name="Holt S."/>
            <person name="Cochrane G."/>
            <person name="Meng A."/>
            <person name="Brown T."/>
            <person name="Cohen L."/>
        </authorList>
    </citation>
    <scope>NUCLEOTIDE SEQUENCE</scope>
    <source>
        <strain evidence="1">SoJaBio B1-5/56/2</strain>
    </source>
</reference>
<accession>A0A7S4L904</accession>
<protein>
    <recommendedName>
        <fullName evidence="2">FHA domain-containing protein</fullName>
    </recommendedName>
</protein>
<evidence type="ECO:0008006" key="2">
    <source>
        <dbReference type="Google" id="ProtNLM"/>
    </source>
</evidence>
<proteinExistence type="predicted"/>
<dbReference type="EMBL" id="HBKR01026285">
    <property type="protein sequence ID" value="CAE2318986.1"/>
    <property type="molecule type" value="Transcribed_RNA"/>
</dbReference>
<name>A0A7S4L904_9EUKA</name>
<gene>
    <name evidence="1" type="ORF">NAES01612_LOCUS17220</name>
</gene>
<dbReference type="AlphaFoldDB" id="A0A7S4L904"/>
<organism evidence="1">
    <name type="scientific">Paramoeba aestuarina</name>
    <dbReference type="NCBI Taxonomy" id="180227"/>
    <lineage>
        <taxon>Eukaryota</taxon>
        <taxon>Amoebozoa</taxon>
        <taxon>Discosea</taxon>
        <taxon>Flabellinia</taxon>
        <taxon>Dactylopodida</taxon>
        <taxon>Paramoebidae</taxon>
        <taxon>Paramoeba</taxon>
    </lineage>
</organism>